<reference evidence="3 4" key="1">
    <citation type="submission" date="2017-12" db="EMBL/GenBank/DDBJ databases">
        <title>Integrating genomic resources of turbot (Scophthalmus maximus) in depth evaluation of genetic and physical mapping variation across individuals.</title>
        <authorList>
            <person name="Martinez P."/>
        </authorList>
    </citation>
    <scope>NUCLEOTIDE SEQUENCE [LARGE SCALE GENOMIC DNA]</scope>
</reference>
<evidence type="ECO:0000256" key="1">
    <source>
        <dbReference type="SAM" id="MobiDB-lite"/>
    </source>
</evidence>
<feature type="region of interest" description="Disordered" evidence="1">
    <location>
        <begin position="816"/>
        <end position="867"/>
    </location>
</feature>
<feature type="region of interest" description="Disordered" evidence="1">
    <location>
        <begin position="952"/>
        <end position="1030"/>
    </location>
</feature>
<proteinExistence type="predicted"/>
<dbReference type="Gene3D" id="6.10.250.3170">
    <property type="match status" value="1"/>
</dbReference>
<sequence length="1114" mass="121279">MAAMAPALTDAPAEAHHIRFKLAAPSSSLSPASAENNGNASNILIHSSGPAKCKAAPEECPLDFCGVDQEQQQQQQQQQQPQADSVAQASALGKLQPLVASYLCSDVTPVPSTKESIKLQGVLIKQSVLKSHRILPTSLLNGGGDFLLRKRQAIELSGSQLKSLMSGSTNGGGQAMTPVNGLAKKLATMSGSGCVVAVNGDKPSATTDSQSQNLPLDSQTLTATLSGHIPVKGTLKQKHSSGVSQNTDGRNIEPSVLQSAALSPFTHDNPNEQVNLEEAYSHMPSSQPQGSDREKPGSSLQGSPSCTPAPPLPCTSSSDSLDAHVRERTLLNSSRQAEIENRLRRLRKRLQVVQAKQVERHIQQQLGGFLDSALSRILAGNRKSETATPTATWRTGRHSSSNNRDGLGRFLKSGSTPLELERLYLSGSANLHSAESAFDSDVTESSSGGDSDLEEEELARVDIEQRHVKIWKRAESRYTVERAAIISHWNWLQAHISDLEYRIRQQTDIYRQIRASKGLVELGGGSPGVAPAGGTAVKVEPLSSQDVGSERLEHTGPAHFANTEAGPWKGQNGQPVNGVLSRMSDQQPSAHDSTCVSARTRPLVGCRRRRLIQPNTVPNLHGKAPRSSCVQCNCRINPSCVMCGGWSTPREEPQYELPTLERLSRLDLGVHPILSFPDDVCIGLRLQQVMKSQWQTKSLERSKPLKKLSLKHKLSSSKEKHKFTNSLMAVRLGHYKNRAEKPRTVDGVGGGGVLNAARLEGQAVCKTERLQTLATALGPFDKNYSRKRLREPSLDRADTSPKLFLDSSSTCPTLANMHSSLHSPLTRQLSTSSDNSTPLGPGGQSVPSTPQQQQQQQPIKRRRGESSFDINNIVIPMSVAATTRVEKLQYKEILTPSWRTVDIFSQPITEEDDEREVEDLTDAAFIQLHQPHEDQERSRWTWMALAPAKRRGSRSYKSVDGRTTPLLCGTNPPTPQPASPDPGHCPLLHEYSHVPSPMSPPSPDTTSNPHTPCSRDSHRLLSSEDTRCSTPDFTFEERTVAPWERRSFPMPEDPPLEPEPEGDLLHIRPRMRSISGCRATAYGRLDSDDMDPPCGDDDGSGGGLGPKLKGSAHR</sequence>
<evidence type="ECO:0000313" key="4">
    <source>
        <dbReference type="Proteomes" id="UP000246464"/>
    </source>
</evidence>
<feature type="domain" description="PEHE" evidence="2">
    <location>
        <begin position="892"/>
        <end position="1043"/>
    </location>
</feature>
<feature type="region of interest" description="Disordered" evidence="1">
    <location>
        <begin position="228"/>
        <end position="251"/>
    </location>
</feature>
<dbReference type="STRING" id="52904.ENSSMAP00000017092"/>
<protein>
    <submittedName>
        <fullName evidence="3">Putative KAT8 regulatory NSL complex subunit 1</fullName>
    </submittedName>
</protein>
<dbReference type="PROSITE" id="PS52052">
    <property type="entry name" value="PEHE"/>
    <property type="match status" value="1"/>
</dbReference>
<dbReference type="Pfam" id="PF15275">
    <property type="entry name" value="PEHE"/>
    <property type="match status" value="1"/>
</dbReference>
<dbReference type="InterPro" id="IPR026180">
    <property type="entry name" value="NSL1"/>
</dbReference>
<accession>A0A2U9CNI2</accession>
<feature type="compositionally biased region" description="Polar residues" evidence="1">
    <location>
        <begin position="240"/>
        <end position="249"/>
    </location>
</feature>
<feature type="region of interest" description="Disordered" evidence="1">
    <location>
        <begin position="1082"/>
        <end position="1114"/>
    </location>
</feature>
<dbReference type="InterPro" id="IPR029332">
    <property type="entry name" value="PEHE_dom"/>
</dbReference>
<feature type="region of interest" description="Disordered" evidence="1">
    <location>
        <begin position="381"/>
        <end position="408"/>
    </location>
</feature>
<dbReference type="GO" id="GO:0044545">
    <property type="term" value="C:NSL complex"/>
    <property type="evidence" value="ECO:0007669"/>
    <property type="project" value="TreeGrafter"/>
</dbReference>
<dbReference type="AlphaFoldDB" id="A0A2U9CNI2"/>
<name>A0A2U9CNI2_SCOMX</name>
<dbReference type="GO" id="GO:0035035">
    <property type="term" value="F:histone acetyltransferase binding"/>
    <property type="evidence" value="ECO:0007669"/>
    <property type="project" value="TreeGrafter"/>
</dbReference>
<evidence type="ECO:0000313" key="3">
    <source>
        <dbReference type="EMBL" id="AWP18121.1"/>
    </source>
</evidence>
<feature type="compositionally biased region" description="Polar residues" evidence="1">
    <location>
        <begin position="816"/>
        <end position="838"/>
    </location>
</feature>
<evidence type="ECO:0000259" key="2">
    <source>
        <dbReference type="PROSITE" id="PS52052"/>
    </source>
</evidence>
<feature type="compositionally biased region" description="Polar residues" evidence="1">
    <location>
        <begin position="386"/>
        <end position="404"/>
    </location>
</feature>
<dbReference type="SMART" id="SM01300">
    <property type="entry name" value="PEHE"/>
    <property type="match status" value="1"/>
</dbReference>
<dbReference type="EMBL" id="CP026260">
    <property type="protein sequence ID" value="AWP18121.1"/>
    <property type="molecule type" value="Genomic_DNA"/>
</dbReference>
<feature type="compositionally biased region" description="Acidic residues" evidence="1">
    <location>
        <begin position="1088"/>
        <end position="1099"/>
    </location>
</feature>
<feature type="region of interest" description="Disordered" evidence="1">
    <location>
        <begin position="436"/>
        <end position="458"/>
    </location>
</feature>
<organism evidence="3 4">
    <name type="scientific">Scophthalmus maximus</name>
    <name type="common">Turbot</name>
    <name type="synonym">Psetta maxima</name>
    <dbReference type="NCBI Taxonomy" id="52904"/>
    <lineage>
        <taxon>Eukaryota</taxon>
        <taxon>Metazoa</taxon>
        <taxon>Chordata</taxon>
        <taxon>Craniata</taxon>
        <taxon>Vertebrata</taxon>
        <taxon>Euteleostomi</taxon>
        <taxon>Actinopterygii</taxon>
        <taxon>Neopterygii</taxon>
        <taxon>Teleostei</taxon>
        <taxon>Neoteleostei</taxon>
        <taxon>Acanthomorphata</taxon>
        <taxon>Carangaria</taxon>
        <taxon>Pleuronectiformes</taxon>
        <taxon>Pleuronectoidei</taxon>
        <taxon>Scophthalmidae</taxon>
        <taxon>Scophthalmus</taxon>
    </lineage>
</organism>
<dbReference type="Proteomes" id="UP000246464">
    <property type="component" value="Chromosome 18"/>
</dbReference>
<dbReference type="PANTHER" id="PTHR22443">
    <property type="entry name" value="NON-SPECIFIC LETHAL 1, ISOFORM M"/>
    <property type="match status" value="1"/>
</dbReference>
<gene>
    <name evidence="3" type="ORF">SMAX5B_020560</name>
</gene>
<keyword evidence="4" id="KW-1185">Reference proteome</keyword>
<feature type="region of interest" description="Disordered" evidence="1">
    <location>
        <begin position="280"/>
        <end position="319"/>
    </location>
</feature>
<dbReference type="PANTHER" id="PTHR22443:SF19">
    <property type="entry name" value="KAT8 REGULATORY NSL COMPLEX SUBUNIT 1-RELATED"/>
    <property type="match status" value="1"/>
</dbReference>
<feature type="compositionally biased region" description="Basic and acidic residues" evidence="1">
    <location>
        <begin position="1013"/>
        <end position="1027"/>
    </location>
</feature>